<keyword evidence="2" id="KW-0028">Amino-acid biosynthesis</keyword>
<evidence type="ECO:0000256" key="1">
    <source>
        <dbReference type="ARBA" id="ARBA00012776"/>
    </source>
</evidence>
<dbReference type="Pfam" id="PF02882">
    <property type="entry name" value="THF_DHG_CYH_C"/>
    <property type="match status" value="1"/>
</dbReference>
<dbReference type="RefSeq" id="WP_223420178.1">
    <property type="nucleotide sequence ID" value="NZ_JAIPME010000002.1"/>
</dbReference>
<dbReference type="InterPro" id="IPR020631">
    <property type="entry name" value="THF_DH/CycHdrlase_NAD-bd_dom"/>
</dbReference>
<dbReference type="EMBL" id="JAIPME010000002">
    <property type="protein sequence ID" value="MBZ2387228.1"/>
    <property type="molecule type" value="Genomic_DNA"/>
</dbReference>
<feature type="domain" description="Tetrahydrofolate dehydrogenase/cyclohydrolase NAD(P)-binding" evidence="3">
    <location>
        <begin position="125"/>
        <end position="258"/>
    </location>
</feature>
<evidence type="ECO:0000259" key="3">
    <source>
        <dbReference type="Pfam" id="PF02882"/>
    </source>
</evidence>
<comment type="caution">
    <text evidence="4">The sequence shown here is derived from an EMBL/GenBank/DDBJ whole genome shotgun (WGS) entry which is preliminary data.</text>
</comment>
<evidence type="ECO:0000256" key="2">
    <source>
        <dbReference type="ARBA" id="ARBA00022605"/>
    </source>
</evidence>
<dbReference type="Gene3D" id="3.40.50.10860">
    <property type="entry name" value="Leucine Dehydrogenase, chain A, domain 1"/>
    <property type="match status" value="1"/>
</dbReference>
<evidence type="ECO:0000313" key="5">
    <source>
        <dbReference type="Proteomes" id="UP000734271"/>
    </source>
</evidence>
<dbReference type="Gene3D" id="3.40.50.720">
    <property type="entry name" value="NAD(P)-binding Rossmann-like Domain"/>
    <property type="match status" value="1"/>
</dbReference>
<dbReference type="EC" id="3.5.4.9" evidence="1"/>
<name>A0ABS7T0B7_9FIRM</name>
<accession>A0ABS7T0B7</accession>
<dbReference type="PANTHER" id="PTHR48099">
    <property type="entry name" value="C-1-TETRAHYDROFOLATE SYNTHASE, CYTOPLASMIC-RELATED"/>
    <property type="match status" value="1"/>
</dbReference>
<reference evidence="4 5" key="1">
    <citation type="submission" date="2021-08" db="EMBL/GenBank/DDBJ databases">
        <title>FDA dAtabase for Regulatory Grade micrObial Sequences (FDA-ARGOS): Supporting development and validation of Infectious Disease Dx tests.</title>
        <authorList>
            <person name="Sproer C."/>
            <person name="Gronow S."/>
            <person name="Severitt S."/>
            <person name="Schroder I."/>
            <person name="Tallon L."/>
            <person name="Sadzewicz L."/>
            <person name="Zhao X."/>
            <person name="Boylan J."/>
            <person name="Ott S."/>
            <person name="Bowen H."/>
            <person name="Vavikolanu K."/>
            <person name="Hazen T."/>
            <person name="Aluvathingal J."/>
            <person name="Nadendla S."/>
            <person name="Lowell S."/>
            <person name="Myers T."/>
            <person name="Yan Y."/>
            <person name="Sichtig H."/>
        </authorList>
    </citation>
    <scope>NUCLEOTIDE SEQUENCE [LARGE SCALE GENOMIC DNA]</scope>
    <source>
        <strain evidence="4 5">FDAARGOS_1460</strain>
    </source>
</reference>
<gene>
    <name evidence="4" type="ORF">K8P03_08030</name>
</gene>
<dbReference type="PRINTS" id="PR00085">
    <property type="entry name" value="THFDHDRGNASE"/>
</dbReference>
<proteinExistence type="predicted"/>
<organism evidence="4 5">
    <name type="scientific">Anaerococcus murdochii</name>
    <dbReference type="NCBI Taxonomy" id="411577"/>
    <lineage>
        <taxon>Bacteria</taxon>
        <taxon>Bacillati</taxon>
        <taxon>Bacillota</taxon>
        <taxon>Tissierellia</taxon>
        <taxon>Tissierellales</taxon>
        <taxon>Peptoniphilaceae</taxon>
        <taxon>Anaerococcus</taxon>
    </lineage>
</organism>
<sequence length="261" mass="29406">MELLNTKTLRKEIISRLQDYDFKNKIILLSKNPSEEVNHYKDVIIKRCQEFGITYIDKIFKEESQEEILDFLSSFDKEDGFIILAPFGDREDLTMLKENIGLKDLDSFTYKSLGKILDGDKNSLPATARAVVSFMDHEGVDYKGKRVVIANNTNIIGRPLAMYLAAKRASITIINSLTENPKDLIKNCDIFISAIGKAHFYDKTYFKDGQLLIDVGTSYKNGKIIGDIDSDSISDMDVKYLGSKNGIGSITTITLVEGLIY</sequence>
<dbReference type="Proteomes" id="UP000734271">
    <property type="component" value="Unassembled WGS sequence"/>
</dbReference>
<protein>
    <recommendedName>
        <fullName evidence="1">methenyltetrahydrofolate cyclohydrolase</fullName>
        <ecNumber evidence="1">3.5.4.9</ecNumber>
    </recommendedName>
</protein>
<dbReference type="PANTHER" id="PTHR48099:SF5">
    <property type="entry name" value="C-1-TETRAHYDROFOLATE SYNTHASE, CYTOPLASMIC"/>
    <property type="match status" value="1"/>
</dbReference>
<keyword evidence="5" id="KW-1185">Reference proteome</keyword>
<evidence type="ECO:0000313" key="4">
    <source>
        <dbReference type="EMBL" id="MBZ2387228.1"/>
    </source>
</evidence>
<dbReference type="SUPFAM" id="SSF51735">
    <property type="entry name" value="NAD(P)-binding Rossmann-fold domains"/>
    <property type="match status" value="1"/>
</dbReference>
<dbReference type="InterPro" id="IPR000672">
    <property type="entry name" value="THF_DH/CycHdrlase"/>
</dbReference>
<dbReference type="InterPro" id="IPR036291">
    <property type="entry name" value="NAD(P)-bd_dom_sf"/>
</dbReference>